<dbReference type="AlphaFoldDB" id="A0AAD3XWR3"/>
<reference evidence="1" key="1">
    <citation type="submission" date="2023-05" db="EMBL/GenBank/DDBJ databases">
        <title>Nepenthes gracilis genome sequencing.</title>
        <authorList>
            <person name="Fukushima K."/>
        </authorList>
    </citation>
    <scope>NUCLEOTIDE SEQUENCE</scope>
    <source>
        <strain evidence="1">SING2019-196</strain>
    </source>
</reference>
<dbReference type="EMBL" id="BSYO01000020">
    <property type="protein sequence ID" value="GMH19095.1"/>
    <property type="molecule type" value="Genomic_DNA"/>
</dbReference>
<proteinExistence type="predicted"/>
<comment type="caution">
    <text evidence="1">The sequence shown here is derived from an EMBL/GenBank/DDBJ whole genome shotgun (WGS) entry which is preliminary data.</text>
</comment>
<dbReference type="Proteomes" id="UP001279734">
    <property type="component" value="Unassembled WGS sequence"/>
</dbReference>
<sequence length="158" mass="16833">MGLSDLVTPVTSPYRNYRQLSQYDGATYSCGDFLGALDAKPDVAVPVADDDEGLEMGPLACPGLLLNWHDFHNLILKRRTDEGVHDLVLFDGERVEIDLLQTLDLSILHKAAKLGDGDPFLLLLAASGPAAATPTVSSWAPTSTAAESASFTAPLSHN</sequence>
<keyword evidence="2" id="KW-1185">Reference proteome</keyword>
<organism evidence="1 2">
    <name type="scientific">Nepenthes gracilis</name>
    <name type="common">Slender pitcher plant</name>
    <dbReference type="NCBI Taxonomy" id="150966"/>
    <lineage>
        <taxon>Eukaryota</taxon>
        <taxon>Viridiplantae</taxon>
        <taxon>Streptophyta</taxon>
        <taxon>Embryophyta</taxon>
        <taxon>Tracheophyta</taxon>
        <taxon>Spermatophyta</taxon>
        <taxon>Magnoliopsida</taxon>
        <taxon>eudicotyledons</taxon>
        <taxon>Gunneridae</taxon>
        <taxon>Pentapetalae</taxon>
        <taxon>Caryophyllales</taxon>
        <taxon>Nepenthaceae</taxon>
        <taxon>Nepenthes</taxon>
    </lineage>
</organism>
<name>A0AAD3XWR3_NEPGR</name>
<evidence type="ECO:0000313" key="1">
    <source>
        <dbReference type="EMBL" id="GMH19095.1"/>
    </source>
</evidence>
<evidence type="ECO:0000313" key="2">
    <source>
        <dbReference type="Proteomes" id="UP001279734"/>
    </source>
</evidence>
<accession>A0AAD3XWR3</accession>
<protein>
    <submittedName>
        <fullName evidence="1">Uncharacterized protein</fullName>
    </submittedName>
</protein>
<gene>
    <name evidence="1" type="ORF">Nepgr_020936</name>
</gene>